<dbReference type="EMBL" id="FMZQ01000015">
    <property type="protein sequence ID" value="SDD38729.1"/>
    <property type="molecule type" value="Genomic_DNA"/>
</dbReference>
<evidence type="ECO:0000256" key="1">
    <source>
        <dbReference type="SAM" id="MobiDB-lite"/>
    </source>
</evidence>
<sequence>MEQNLRIELRHGEATEQALARTVTSPECLSASVLTICQNIQHTQINEMIAELKQQTAAVQSNDLSRAEGMLIAQAHTLDGLFARLTSNALTSTDMDKLERYMKLALKAQNQARATLQTLGELKAPKQVAFVKQANIGNQVQVNNDGSPARSRAKKKPKAPNELLEVEHGERLDGRTAGAAGGADTPMATLETQHRTDQRQR</sequence>
<proteinExistence type="predicted"/>
<feature type="compositionally biased region" description="Basic and acidic residues" evidence="1">
    <location>
        <begin position="165"/>
        <end position="174"/>
    </location>
</feature>
<evidence type="ECO:0000313" key="2">
    <source>
        <dbReference type="EMBL" id="SDD38729.1"/>
    </source>
</evidence>
<dbReference type="AlphaFoldDB" id="A0A1G6UBU3"/>
<gene>
    <name evidence="2" type="ORF">SAMN05216576_115104</name>
</gene>
<accession>A0A1G6UBU3</accession>
<dbReference type="Proteomes" id="UP000199467">
    <property type="component" value="Unassembled WGS sequence"/>
</dbReference>
<reference evidence="3" key="1">
    <citation type="submission" date="2016-10" db="EMBL/GenBank/DDBJ databases">
        <authorList>
            <person name="Varghese N."/>
            <person name="Submissions S."/>
        </authorList>
    </citation>
    <scope>NUCLEOTIDE SEQUENCE [LARGE SCALE GENOMIC DNA]</scope>
    <source>
        <strain evidence="3">DSM 26382</strain>
    </source>
</reference>
<organism evidence="2 3">
    <name type="scientific">Ectopseudomonas chengduensis</name>
    <dbReference type="NCBI Taxonomy" id="489632"/>
    <lineage>
        <taxon>Bacteria</taxon>
        <taxon>Pseudomonadati</taxon>
        <taxon>Pseudomonadota</taxon>
        <taxon>Gammaproteobacteria</taxon>
        <taxon>Pseudomonadales</taxon>
        <taxon>Pseudomonadaceae</taxon>
        <taxon>Ectopseudomonas</taxon>
    </lineage>
</organism>
<feature type="region of interest" description="Disordered" evidence="1">
    <location>
        <begin position="140"/>
        <end position="201"/>
    </location>
</feature>
<protein>
    <submittedName>
        <fullName evidence="2">Uncharacterized protein</fullName>
    </submittedName>
</protein>
<feature type="compositionally biased region" description="Basic and acidic residues" evidence="1">
    <location>
        <begin position="192"/>
        <end position="201"/>
    </location>
</feature>
<keyword evidence="3" id="KW-1185">Reference proteome</keyword>
<evidence type="ECO:0000313" key="3">
    <source>
        <dbReference type="Proteomes" id="UP000199467"/>
    </source>
</evidence>
<dbReference type="RefSeq" id="WP_244155384.1">
    <property type="nucleotide sequence ID" value="NZ_FMZQ01000015.1"/>
</dbReference>
<name>A0A1G6UBU3_9GAMM</name>